<sequence>MNSSRRRFLRYAVGSSLGAIALGWLFDFSRQGQALDLEQLCLKYPYNSRCADYVPGTPATDAEGTVYSVSALLTQQAVGDRVRVEGLEKPAFIVITDGPAIAPYGLSAVCTHLGCIVDWNGEAFVCPCHGSRYDSLGRVTRGPAVRSLALITVATGDDKVGLLDQPPEADPRE</sequence>
<evidence type="ECO:0000313" key="8">
    <source>
        <dbReference type="EMBL" id="MFE4105031.1"/>
    </source>
</evidence>
<feature type="domain" description="Rieske" evidence="7">
    <location>
        <begin position="68"/>
        <end position="162"/>
    </location>
</feature>
<dbReference type="Gene3D" id="2.102.10.10">
    <property type="entry name" value="Rieske [2Fe-2S] iron-sulphur domain"/>
    <property type="match status" value="1"/>
</dbReference>
<dbReference type="PANTHER" id="PTHR10134">
    <property type="entry name" value="CYTOCHROME B-C1 COMPLEX SUBUNIT RIESKE, MITOCHONDRIAL"/>
    <property type="match status" value="1"/>
</dbReference>
<dbReference type="Proteomes" id="UP001600165">
    <property type="component" value="Unassembled WGS sequence"/>
</dbReference>
<keyword evidence="5" id="KW-1015">Disulfide bond</keyword>
<keyword evidence="1" id="KW-0001">2Fe-2S</keyword>
<comment type="caution">
    <text evidence="8">The sequence shown here is derived from an EMBL/GenBank/DDBJ whole genome shotgun (WGS) entry which is preliminary data.</text>
</comment>
<keyword evidence="2" id="KW-0479">Metal-binding</keyword>
<comment type="cofactor">
    <cofactor evidence="6">
        <name>[2Fe-2S] cluster</name>
        <dbReference type="ChEBI" id="CHEBI:190135"/>
    </cofactor>
</comment>
<dbReference type="RefSeq" id="WP_377960924.1">
    <property type="nucleotide sequence ID" value="NZ_JBHZOL010000011.1"/>
</dbReference>
<dbReference type="InterPro" id="IPR005805">
    <property type="entry name" value="Rieske_Fe-S_prot_C"/>
</dbReference>
<evidence type="ECO:0000256" key="3">
    <source>
        <dbReference type="ARBA" id="ARBA00023004"/>
    </source>
</evidence>
<proteinExistence type="predicted"/>
<dbReference type="SUPFAM" id="SSF50022">
    <property type="entry name" value="ISP domain"/>
    <property type="match status" value="1"/>
</dbReference>
<dbReference type="InterPro" id="IPR036922">
    <property type="entry name" value="Rieske_2Fe-2S_sf"/>
</dbReference>
<keyword evidence="3" id="KW-0408">Iron</keyword>
<evidence type="ECO:0000313" key="9">
    <source>
        <dbReference type="Proteomes" id="UP001600165"/>
    </source>
</evidence>
<dbReference type="EMBL" id="JBHZOL010000011">
    <property type="protein sequence ID" value="MFE4105031.1"/>
    <property type="molecule type" value="Genomic_DNA"/>
</dbReference>
<dbReference type="Pfam" id="PF00355">
    <property type="entry name" value="Rieske"/>
    <property type="match status" value="1"/>
</dbReference>
<protein>
    <submittedName>
        <fullName evidence="8">Rieske 2Fe-2S domain-containing protein</fullName>
    </submittedName>
</protein>
<gene>
    <name evidence="8" type="ORF">ACFVKH_01995</name>
</gene>
<keyword evidence="4" id="KW-0411">Iron-sulfur</keyword>
<reference evidence="8 9" key="1">
    <citation type="submission" date="2024-10" db="EMBL/GenBank/DDBJ databases">
        <authorList>
            <person name="Ratan Roy A."/>
            <person name="Morales Sandoval P.H."/>
            <person name="De Los Santos Villalobos S."/>
            <person name="Chakraborty S."/>
            <person name="Mukherjee J."/>
        </authorList>
    </citation>
    <scope>NUCLEOTIDE SEQUENCE [LARGE SCALE GENOMIC DNA]</scope>
    <source>
        <strain evidence="8 9">S1</strain>
    </source>
</reference>
<evidence type="ECO:0000256" key="2">
    <source>
        <dbReference type="ARBA" id="ARBA00022723"/>
    </source>
</evidence>
<evidence type="ECO:0000256" key="6">
    <source>
        <dbReference type="ARBA" id="ARBA00034078"/>
    </source>
</evidence>
<dbReference type="PROSITE" id="PS51318">
    <property type="entry name" value="TAT"/>
    <property type="match status" value="1"/>
</dbReference>
<accession>A0ABW6IA53</accession>
<dbReference type="PROSITE" id="PS51296">
    <property type="entry name" value="RIESKE"/>
    <property type="match status" value="1"/>
</dbReference>
<dbReference type="InterPro" id="IPR006311">
    <property type="entry name" value="TAT_signal"/>
</dbReference>
<keyword evidence="9" id="KW-1185">Reference proteome</keyword>
<name>A0ABW6IA53_9CYAN</name>
<dbReference type="PRINTS" id="PR00162">
    <property type="entry name" value="RIESKE"/>
</dbReference>
<organism evidence="8 9">
    <name type="scientific">Almyronema epifaneia S1</name>
    <dbReference type="NCBI Taxonomy" id="2991925"/>
    <lineage>
        <taxon>Bacteria</taxon>
        <taxon>Bacillati</taxon>
        <taxon>Cyanobacteriota</taxon>
        <taxon>Cyanophyceae</taxon>
        <taxon>Nodosilineales</taxon>
        <taxon>Nodosilineaceae</taxon>
        <taxon>Almyronema</taxon>
        <taxon>Almyronema epifaneia</taxon>
    </lineage>
</organism>
<evidence type="ECO:0000256" key="5">
    <source>
        <dbReference type="ARBA" id="ARBA00023157"/>
    </source>
</evidence>
<dbReference type="InterPro" id="IPR017941">
    <property type="entry name" value="Rieske_2Fe-2S"/>
</dbReference>
<evidence type="ECO:0000259" key="7">
    <source>
        <dbReference type="PROSITE" id="PS51296"/>
    </source>
</evidence>
<evidence type="ECO:0000256" key="1">
    <source>
        <dbReference type="ARBA" id="ARBA00022714"/>
    </source>
</evidence>
<evidence type="ECO:0000256" key="4">
    <source>
        <dbReference type="ARBA" id="ARBA00023014"/>
    </source>
</evidence>
<dbReference type="InterPro" id="IPR014349">
    <property type="entry name" value="Rieske_Fe-S_prot"/>
</dbReference>